<reference evidence="1 2" key="1">
    <citation type="submission" date="2019-07" db="EMBL/GenBank/DDBJ databases">
        <title>Whole genome shotgun sequence of Skermanella aerolata NBRC 106429.</title>
        <authorList>
            <person name="Hosoyama A."/>
            <person name="Uohara A."/>
            <person name="Ohji S."/>
            <person name="Ichikawa N."/>
        </authorList>
    </citation>
    <scope>NUCLEOTIDE SEQUENCE [LARGE SCALE GENOMIC DNA]</scope>
    <source>
        <strain evidence="1 2">NBRC 106429</strain>
    </source>
</reference>
<protein>
    <recommendedName>
        <fullName evidence="3">Sporadic carbohydrate cluster protein, LIC12192 family</fullName>
    </recommendedName>
</protein>
<dbReference type="OrthoDB" id="330165at2"/>
<comment type="caution">
    <text evidence="1">The sequence shown here is derived from an EMBL/GenBank/DDBJ whole genome shotgun (WGS) entry which is preliminary data.</text>
</comment>
<dbReference type="NCBIfam" id="TIGR04323">
    <property type="entry name" value="SpoChoClust_1"/>
    <property type="match status" value="1"/>
</dbReference>
<sequence length="134" mass="15173">MTEAFGYRGYIGSRSYFGQNPPQHVQNLVIRDFCRRKGFDFLLSATEYAMPGCHMMLNQVLTELPVVQGIVLYSLFMLPRDTEKRRAIYRRVIDSGASLHGAVESQSIHGAADAARVEDIWLIRMALPHCPTNL</sequence>
<proteinExistence type="predicted"/>
<dbReference type="RefSeq" id="WP_044430766.1">
    <property type="nucleotide sequence ID" value="NZ_BJYZ01000008.1"/>
</dbReference>
<evidence type="ECO:0008006" key="3">
    <source>
        <dbReference type="Google" id="ProtNLM"/>
    </source>
</evidence>
<dbReference type="InterPro" id="IPR027610">
    <property type="entry name" value="SpoChClust_LIC12192"/>
</dbReference>
<name>A0A512DN76_9PROT</name>
<evidence type="ECO:0000313" key="2">
    <source>
        <dbReference type="Proteomes" id="UP000321523"/>
    </source>
</evidence>
<keyword evidence="2" id="KW-1185">Reference proteome</keyword>
<dbReference type="EMBL" id="BJYZ01000008">
    <property type="protein sequence ID" value="GEO37931.1"/>
    <property type="molecule type" value="Genomic_DNA"/>
</dbReference>
<dbReference type="Proteomes" id="UP000321523">
    <property type="component" value="Unassembled WGS sequence"/>
</dbReference>
<gene>
    <name evidence="1" type="ORF">SAE02_20790</name>
</gene>
<dbReference type="AlphaFoldDB" id="A0A512DN76"/>
<accession>A0A512DN76</accession>
<evidence type="ECO:0000313" key="1">
    <source>
        <dbReference type="EMBL" id="GEO37931.1"/>
    </source>
</evidence>
<organism evidence="1 2">
    <name type="scientific">Skermanella aerolata</name>
    <dbReference type="NCBI Taxonomy" id="393310"/>
    <lineage>
        <taxon>Bacteria</taxon>
        <taxon>Pseudomonadati</taxon>
        <taxon>Pseudomonadota</taxon>
        <taxon>Alphaproteobacteria</taxon>
        <taxon>Rhodospirillales</taxon>
        <taxon>Azospirillaceae</taxon>
        <taxon>Skermanella</taxon>
    </lineage>
</organism>